<dbReference type="AlphaFoldDB" id="A0A411Z231"/>
<dbReference type="CDD" id="cd02883">
    <property type="entry name" value="NUDIX_Hydrolase"/>
    <property type="match status" value="1"/>
</dbReference>
<dbReference type="EMBL" id="QWEY01000005">
    <property type="protein sequence ID" value="RGP37082.1"/>
    <property type="molecule type" value="Genomic_DNA"/>
</dbReference>
<evidence type="ECO:0000313" key="4">
    <source>
        <dbReference type="EMBL" id="RGP37082.1"/>
    </source>
</evidence>
<evidence type="ECO:0000256" key="2">
    <source>
        <dbReference type="ARBA" id="ARBA00022801"/>
    </source>
</evidence>
<dbReference type="Gene3D" id="3.90.79.10">
    <property type="entry name" value="Nucleoside Triphosphate Pyrophosphohydrolase"/>
    <property type="match status" value="1"/>
</dbReference>
<feature type="domain" description="Nudix hydrolase" evidence="3">
    <location>
        <begin position="20"/>
        <end position="159"/>
    </location>
</feature>
<name>A0A411Z231_9RHOB</name>
<dbReference type="SUPFAM" id="SSF55811">
    <property type="entry name" value="Nudix"/>
    <property type="match status" value="1"/>
</dbReference>
<sequence length="179" mass="20360">MKLITGLVHPDVKDGTGKVLTRQAARGIVLREMSILLLFTERYNDFSFPGGGVENHEDMIDGLRRELEEETGARNVRVQRNYGYVEELRPHRRDGFDLMHMTSHFFVCDIDPDLCAPKMEHYETANGMRPVWMNLHEAIAHNRGVMRRAETTMGLSILRETFMLENVAASLDCSPVAVG</sequence>
<dbReference type="PROSITE" id="PS51462">
    <property type="entry name" value="NUDIX"/>
    <property type="match status" value="1"/>
</dbReference>
<proteinExistence type="predicted"/>
<reference evidence="4 5" key="1">
    <citation type="submission" date="2018-08" db="EMBL/GenBank/DDBJ databases">
        <title>Flavobacterium tibetense sp. nov., isolated from a wetland YonghuCo on Tibetan Plateau.</title>
        <authorList>
            <person name="Phurbu D."/>
            <person name="Lu H."/>
            <person name="Xing P."/>
        </authorList>
    </citation>
    <scope>NUCLEOTIDE SEQUENCE [LARGE SCALE GENOMIC DNA]</scope>
    <source>
        <strain evidence="4 5">DJC</strain>
    </source>
</reference>
<dbReference type="InterPro" id="IPR000086">
    <property type="entry name" value="NUDIX_hydrolase_dom"/>
</dbReference>
<evidence type="ECO:0000313" key="5">
    <source>
        <dbReference type="Proteomes" id="UP000284547"/>
    </source>
</evidence>
<comment type="cofactor">
    <cofactor evidence="1">
        <name>Mg(2+)</name>
        <dbReference type="ChEBI" id="CHEBI:18420"/>
    </cofactor>
</comment>
<dbReference type="Proteomes" id="UP000284547">
    <property type="component" value="Unassembled WGS sequence"/>
</dbReference>
<keyword evidence="2" id="KW-0378">Hydrolase</keyword>
<organism evidence="4 5">
    <name type="scientific">Pseudotabrizicola alkalilacus</name>
    <dbReference type="NCBI Taxonomy" id="2305252"/>
    <lineage>
        <taxon>Bacteria</taxon>
        <taxon>Pseudomonadati</taxon>
        <taxon>Pseudomonadota</taxon>
        <taxon>Alphaproteobacteria</taxon>
        <taxon>Rhodobacterales</taxon>
        <taxon>Paracoccaceae</taxon>
        <taxon>Pseudotabrizicola</taxon>
    </lineage>
</organism>
<dbReference type="InterPro" id="IPR015797">
    <property type="entry name" value="NUDIX_hydrolase-like_dom_sf"/>
</dbReference>
<evidence type="ECO:0000259" key="3">
    <source>
        <dbReference type="PROSITE" id="PS51462"/>
    </source>
</evidence>
<keyword evidence="5" id="KW-1185">Reference proteome</keyword>
<dbReference type="OrthoDB" id="9761969at2"/>
<dbReference type="PROSITE" id="PS00893">
    <property type="entry name" value="NUDIX_BOX"/>
    <property type="match status" value="1"/>
</dbReference>
<dbReference type="InterPro" id="IPR020084">
    <property type="entry name" value="NUDIX_hydrolase_CS"/>
</dbReference>
<comment type="caution">
    <text evidence="4">The sequence shown here is derived from an EMBL/GenBank/DDBJ whole genome shotgun (WGS) entry which is preliminary data.</text>
</comment>
<dbReference type="Pfam" id="PF00293">
    <property type="entry name" value="NUDIX"/>
    <property type="match status" value="1"/>
</dbReference>
<dbReference type="PANTHER" id="PTHR43046">
    <property type="entry name" value="GDP-MANNOSE MANNOSYL HYDROLASE"/>
    <property type="match status" value="1"/>
</dbReference>
<dbReference type="GO" id="GO:0016787">
    <property type="term" value="F:hydrolase activity"/>
    <property type="evidence" value="ECO:0007669"/>
    <property type="project" value="UniProtKB-KW"/>
</dbReference>
<protein>
    <submittedName>
        <fullName evidence="4">NUDIX domain-containing protein</fullName>
    </submittedName>
</protein>
<gene>
    <name evidence="4" type="ORF">D1012_10440</name>
</gene>
<dbReference type="PANTHER" id="PTHR43046:SF15">
    <property type="entry name" value="MUTT_NUDIX FAMILY PROTEIN"/>
    <property type="match status" value="1"/>
</dbReference>
<accession>A0A411Z231</accession>
<evidence type="ECO:0000256" key="1">
    <source>
        <dbReference type="ARBA" id="ARBA00001946"/>
    </source>
</evidence>
<dbReference type="RefSeq" id="WP_118151887.1">
    <property type="nucleotide sequence ID" value="NZ_QWEY01000005.1"/>
</dbReference>